<accession>A0A0F9L3L3</accession>
<feature type="compositionally biased region" description="Polar residues" evidence="1">
    <location>
        <begin position="159"/>
        <end position="168"/>
    </location>
</feature>
<feature type="non-terminal residue" evidence="2">
    <location>
        <position position="1"/>
    </location>
</feature>
<organism evidence="2">
    <name type="scientific">marine sediment metagenome</name>
    <dbReference type="NCBI Taxonomy" id="412755"/>
    <lineage>
        <taxon>unclassified sequences</taxon>
        <taxon>metagenomes</taxon>
        <taxon>ecological metagenomes</taxon>
    </lineage>
</organism>
<sequence length="168" mass="18496">LPRPPRRQRGAAHRAEAALAARGALCGAGGTRRGRRRPQGRVCRQLPRRPEAPADRSTPARRVETARLRSRTPTRRREPFRPRTTCALCPTAQLRLPVRPLRAPPNVPAGPTATAVGPSKPTGNTASCSEDLRHKGRWSATPEPHKYCVPRTPRPRYSDPSSPASRLH</sequence>
<feature type="region of interest" description="Disordered" evidence="1">
    <location>
        <begin position="97"/>
        <end position="168"/>
    </location>
</feature>
<dbReference type="EMBL" id="LAZR01006966">
    <property type="protein sequence ID" value="KKM88363.1"/>
    <property type="molecule type" value="Genomic_DNA"/>
</dbReference>
<gene>
    <name evidence="2" type="ORF">LCGC14_1259450</name>
</gene>
<feature type="region of interest" description="Disordered" evidence="1">
    <location>
        <begin position="26"/>
        <end position="85"/>
    </location>
</feature>
<comment type="caution">
    <text evidence="2">The sequence shown here is derived from an EMBL/GenBank/DDBJ whole genome shotgun (WGS) entry which is preliminary data.</text>
</comment>
<evidence type="ECO:0000256" key="1">
    <source>
        <dbReference type="SAM" id="MobiDB-lite"/>
    </source>
</evidence>
<reference evidence="2" key="1">
    <citation type="journal article" date="2015" name="Nature">
        <title>Complex archaea that bridge the gap between prokaryotes and eukaryotes.</title>
        <authorList>
            <person name="Spang A."/>
            <person name="Saw J.H."/>
            <person name="Jorgensen S.L."/>
            <person name="Zaremba-Niedzwiedzka K."/>
            <person name="Martijn J."/>
            <person name="Lind A.E."/>
            <person name="van Eijk R."/>
            <person name="Schleper C."/>
            <person name="Guy L."/>
            <person name="Ettema T.J."/>
        </authorList>
    </citation>
    <scope>NUCLEOTIDE SEQUENCE</scope>
</reference>
<dbReference type="AlphaFoldDB" id="A0A0F9L3L3"/>
<proteinExistence type="predicted"/>
<name>A0A0F9L3L3_9ZZZZ</name>
<evidence type="ECO:0000313" key="2">
    <source>
        <dbReference type="EMBL" id="KKM88363.1"/>
    </source>
</evidence>
<protein>
    <submittedName>
        <fullName evidence="2">Uncharacterized protein</fullName>
    </submittedName>
</protein>